<reference evidence="1" key="1">
    <citation type="submission" date="2015-10" db="EMBL/GenBank/DDBJ databases">
        <authorList>
            <person name="Gilbert D.G."/>
        </authorList>
    </citation>
    <scope>NUCLEOTIDE SEQUENCE</scope>
</reference>
<dbReference type="PANTHER" id="PTHR38075">
    <property type="entry name" value="DUF4139 DOMAIN-CONTAINING PROTEIN"/>
    <property type="match status" value="1"/>
</dbReference>
<dbReference type="PANTHER" id="PTHR38075:SF1">
    <property type="entry name" value="DUF4139 DOMAIN-CONTAINING PROTEIN"/>
    <property type="match status" value="1"/>
</dbReference>
<dbReference type="EMBL" id="CZQE01000050">
    <property type="protein sequence ID" value="CUS43428.1"/>
    <property type="molecule type" value="Genomic_DNA"/>
</dbReference>
<organism evidence="1">
    <name type="scientific">hydrothermal vent metagenome</name>
    <dbReference type="NCBI Taxonomy" id="652676"/>
    <lineage>
        <taxon>unclassified sequences</taxon>
        <taxon>metagenomes</taxon>
        <taxon>ecological metagenomes</taxon>
    </lineage>
</organism>
<evidence type="ECO:0008006" key="2">
    <source>
        <dbReference type="Google" id="ProtNLM"/>
    </source>
</evidence>
<proteinExistence type="predicted"/>
<protein>
    <recommendedName>
        <fullName evidence="2">DUF4139 domain-containing protein</fullName>
    </recommendedName>
</protein>
<accession>A0A160THB8</accession>
<name>A0A160THB8_9ZZZZ</name>
<sequence>MEMLRGYSDIVVTASRRDRMMMAPPPPPPPPPPAPVPVMVAQQEDLGDLKLYRIPEPVTVAALSRKQVAMIDRKGVRFERIYTGVFNGALDGQPVAMPSEPAALVLRTANSESKGLGLPLPAGAVAVFEAAGGTPMLVGESGLKDRAIGEEVELGAGTSPDLRYVTTALPRGKRRAAFTVRVTNARATSETFELPLPFKVKSASMPLVERKGVKTWRVAVPANDAVVLNVTFDVPR</sequence>
<evidence type="ECO:0000313" key="1">
    <source>
        <dbReference type="EMBL" id="CUS43428.1"/>
    </source>
</evidence>
<dbReference type="AlphaFoldDB" id="A0A160THB8"/>
<gene>
    <name evidence="1" type="ORF">MGWOODY_Smn238</name>
</gene>